<dbReference type="BioCyc" id="RCHA213810:RUM_RS11715-MONOMER"/>
<dbReference type="HOGENOM" id="CLU_2371068_0_0_9"/>
<keyword evidence="1" id="KW-1133">Transmembrane helix</keyword>
<evidence type="ECO:0008006" key="4">
    <source>
        <dbReference type="Google" id="ProtNLM"/>
    </source>
</evidence>
<name>D4LFK0_RUMC1</name>
<proteinExistence type="predicted"/>
<protein>
    <recommendedName>
        <fullName evidence="4">Zinc-ribbon domain-containing protein</fullName>
    </recommendedName>
</protein>
<dbReference type="GeneID" id="83157045"/>
<dbReference type="KEGG" id="rch:RUM_24070"/>
<dbReference type="EMBL" id="FP929052">
    <property type="protein sequence ID" value="CBL18395.1"/>
    <property type="molecule type" value="Genomic_DNA"/>
</dbReference>
<dbReference type="PATRIC" id="fig|213810.4.peg.2306"/>
<dbReference type="AlphaFoldDB" id="D4LFK0"/>
<evidence type="ECO:0000313" key="2">
    <source>
        <dbReference type="EMBL" id="CBL18395.1"/>
    </source>
</evidence>
<evidence type="ECO:0000313" key="3">
    <source>
        <dbReference type="Proteomes" id="UP000007054"/>
    </source>
</evidence>
<keyword evidence="1" id="KW-0812">Transmembrane</keyword>
<feature type="transmembrane region" description="Helical" evidence="1">
    <location>
        <begin position="38"/>
        <end position="64"/>
    </location>
</feature>
<reference evidence="2" key="1">
    <citation type="submission" date="2010-03" db="EMBL/GenBank/DDBJ databases">
        <title>The genome sequence of Ruminococcus sp. 18P13.</title>
        <authorList>
            <consortium name="metaHIT consortium -- http://www.metahit.eu/"/>
            <person name="Pajon A."/>
            <person name="Turner K."/>
            <person name="Parkhill J."/>
            <person name="Bernalier A."/>
        </authorList>
    </citation>
    <scope>NUCLEOTIDE SEQUENCE [LARGE SCALE GENOMIC DNA]</scope>
    <source>
        <strain evidence="2">Type strain: 18P13</strain>
    </source>
</reference>
<gene>
    <name evidence="2" type="ordered locus">RUM_24070</name>
</gene>
<organism evidence="2 3">
    <name type="scientific">Ruminococcus champanellensis (strain DSM 18848 / JCM 17042 / KCTC 15320 / 18P13)</name>
    <dbReference type="NCBI Taxonomy" id="213810"/>
    <lineage>
        <taxon>Bacteria</taxon>
        <taxon>Bacillati</taxon>
        <taxon>Bacillota</taxon>
        <taxon>Clostridia</taxon>
        <taxon>Eubacteriales</taxon>
        <taxon>Oscillospiraceae</taxon>
        <taxon>Ruminococcus</taxon>
    </lineage>
</organism>
<dbReference type="STRING" id="213810.RUM_24070"/>
<dbReference type="RefSeq" id="WP_015559301.1">
    <property type="nucleotide sequence ID" value="NC_021039.1"/>
</dbReference>
<keyword evidence="1" id="KW-0472">Membrane</keyword>
<sequence>MRNMEDKIHAKQYMECNHCGELIPEKTRRCPHCGKLQVSAGVIALMILILCMILAVILAIPLFFGHFMDKAEEYANDFGQQVQSHYSSGADSLPE</sequence>
<dbReference type="Proteomes" id="UP000007054">
    <property type="component" value="Chromosome"/>
</dbReference>
<evidence type="ECO:0000256" key="1">
    <source>
        <dbReference type="SAM" id="Phobius"/>
    </source>
</evidence>
<reference evidence="2" key="2">
    <citation type="submission" date="2010-03" db="EMBL/GenBank/DDBJ databases">
        <authorList>
            <person name="Pajon A."/>
        </authorList>
    </citation>
    <scope>NUCLEOTIDE SEQUENCE</scope>
    <source>
        <strain evidence="2">Type strain: 18P13</strain>
    </source>
</reference>
<accession>D4LFK0</accession>
<keyword evidence="3" id="KW-1185">Reference proteome</keyword>